<dbReference type="SMART" id="SM00220">
    <property type="entry name" value="S_TKc"/>
    <property type="match status" value="1"/>
</dbReference>
<dbReference type="SUPFAM" id="SSF56112">
    <property type="entry name" value="Protein kinase-like (PK-like)"/>
    <property type="match status" value="1"/>
</dbReference>
<proteinExistence type="predicted"/>
<evidence type="ECO:0000256" key="6">
    <source>
        <dbReference type="SAM" id="MobiDB-lite"/>
    </source>
</evidence>
<evidence type="ECO:0000256" key="5">
    <source>
        <dbReference type="SAM" id="Coils"/>
    </source>
</evidence>
<dbReference type="GO" id="GO:0035556">
    <property type="term" value="P:intracellular signal transduction"/>
    <property type="evidence" value="ECO:0007669"/>
    <property type="project" value="TreeGrafter"/>
</dbReference>
<feature type="region of interest" description="Disordered" evidence="6">
    <location>
        <begin position="482"/>
        <end position="515"/>
    </location>
</feature>
<dbReference type="InterPro" id="IPR011009">
    <property type="entry name" value="Kinase-like_dom_sf"/>
</dbReference>
<feature type="compositionally biased region" description="Polar residues" evidence="6">
    <location>
        <begin position="729"/>
        <end position="740"/>
    </location>
</feature>
<feature type="compositionally biased region" description="Basic and acidic residues" evidence="6">
    <location>
        <begin position="256"/>
        <end position="297"/>
    </location>
</feature>
<keyword evidence="8" id="KW-0808">Transferase</keyword>
<dbReference type="GO" id="GO:0005524">
    <property type="term" value="F:ATP binding"/>
    <property type="evidence" value="ECO:0007669"/>
    <property type="project" value="UniProtKB-KW"/>
</dbReference>
<evidence type="ECO:0000313" key="9">
    <source>
        <dbReference type="Proteomes" id="UP001196413"/>
    </source>
</evidence>
<dbReference type="GO" id="GO:0050321">
    <property type="term" value="F:tau-protein kinase activity"/>
    <property type="evidence" value="ECO:0007669"/>
    <property type="project" value="TreeGrafter"/>
</dbReference>
<dbReference type="PANTHER" id="PTHR24346">
    <property type="entry name" value="MAP/MICROTUBULE AFFINITY-REGULATING KINASE"/>
    <property type="match status" value="1"/>
</dbReference>
<evidence type="ECO:0000256" key="2">
    <source>
        <dbReference type="ARBA" id="ARBA00022741"/>
    </source>
</evidence>
<sequence>MEYASGGELYDYVSQFGSLPESEARRIFRQITSAVLYCHKHQVAHRDLKLENILLDQDNNAKIADFGLSNYFGTKSLLTTFCGSPLYASPEIINGTPYKGPEVDCWSLGILLYTLVYGSMPFDGRDFNRMVRQIKRGAYYEPDTPSTASMLIRNMLRVNPERRADIFEIASHWWLNLEENMPVIQELPENQITDYTPLTERAETMVVQDLADETDVFMEFSHLSSETRKKIEEFRRRRKQAEEFNENSPVKPPKAARKDGEPVVELKSEEKSLRGVQEHPKQEKKSDDPLERLRQIENRLGQQRKKNSLSNAPQTPLHEEIAEPSKQPAQDTSVQSKVVVNGQAELKRQSSPEQPEDPRPAGKQPSRVENSSRAPTFVPVSERTPPVTPKHKSSLWPPVPTATHHIEVDSLNMLMNQVLEQMEKGPVSLNLIARIKAHPMYDVRPMVKELLESIIAAQPENVQRQTSKLIQQQSQEIARKNVQQLSGETSNRPAVPVTKRPDKFSRSGLGERPWHSVEVGFDPDEESELDSVPQQPTANISTDFVVKDTDNRRDREQPKIAAVAELQMDREAQIAKAEEEADTEDEEEYTDSEMEELADEVEQVEQKIVVEHADTLPPPDPVVTQPQYLDAFDRGLLKRQSKGKYQHSRVDMYGRGVSTECESPTLPRKPLGGPQPTNEQSPFLFDKVRQGEKIIMQYPRHPDLSELEDGAVKRRKNWLKTQDPEHQTESGISVTPTPSVGSEPARTPPPITTQENTVTT</sequence>
<feature type="compositionally biased region" description="Polar residues" evidence="6">
    <location>
        <begin position="327"/>
        <end position="338"/>
    </location>
</feature>
<organism evidence="8 9">
    <name type="scientific">Parelaphostrongylus tenuis</name>
    <name type="common">Meningeal worm</name>
    <dbReference type="NCBI Taxonomy" id="148309"/>
    <lineage>
        <taxon>Eukaryota</taxon>
        <taxon>Metazoa</taxon>
        <taxon>Ecdysozoa</taxon>
        <taxon>Nematoda</taxon>
        <taxon>Chromadorea</taxon>
        <taxon>Rhabditida</taxon>
        <taxon>Rhabditina</taxon>
        <taxon>Rhabditomorpha</taxon>
        <taxon>Strongyloidea</taxon>
        <taxon>Metastrongylidae</taxon>
        <taxon>Parelaphostrongylus</taxon>
    </lineage>
</organism>
<dbReference type="AlphaFoldDB" id="A0AAD5WG80"/>
<feature type="compositionally biased region" description="Polar residues" evidence="6">
    <location>
        <begin position="482"/>
        <end position="492"/>
    </location>
</feature>
<protein>
    <submittedName>
        <fullName evidence="8">Protein kinase domain-containing protein</fullName>
    </submittedName>
</protein>
<dbReference type="Gene3D" id="1.10.510.10">
    <property type="entry name" value="Transferase(Phosphotransferase) domain 1"/>
    <property type="match status" value="1"/>
</dbReference>
<keyword evidence="9" id="KW-1185">Reference proteome</keyword>
<feature type="region of interest" description="Disordered" evidence="6">
    <location>
        <begin position="240"/>
        <end position="398"/>
    </location>
</feature>
<dbReference type="FunFam" id="1.10.510.10:FF:000571">
    <property type="entry name" value="Maternal embryonic leucine zipper kinase"/>
    <property type="match status" value="1"/>
</dbReference>
<evidence type="ECO:0000256" key="1">
    <source>
        <dbReference type="ARBA" id="ARBA00001946"/>
    </source>
</evidence>
<name>A0AAD5WG80_PARTN</name>
<dbReference type="Proteomes" id="UP001196413">
    <property type="component" value="Unassembled WGS sequence"/>
</dbReference>
<keyword evidence="3" id="KW-0067">ATP-binding</keyword>
<feature type="domain" description="Protein kinase" evidence="7">
    <location>
        <begin position="1"/>
        <end position="175"/>
    </location>
</feature>
<dbReference type="InterPro" id="IPR000719">
    <property type="entry name" value="Prot_kinase_dom"/>
</dbReference>
<dbReference type="GO" id="GO:0000226">
    <property type="term" value="P:microtubule cytoskeleton organization"/>
    <property type="evidence" value="ECO:0007669"/>
    <property type="project" value="TreeGrafter"/>
</dbReference>
<comment type="cofactor">
    <cofactor evidence="1">
        <name>Mg(2+)</name>
        <dbReference type="ChEBI" id="CHEBI:18420"/>
    </cofactor>
</comment>
<dbReference type="GO" id="GO:0005737">
    <property type="term" value="C:cytoplasm"/>
    <property type="evidence" value="ECO:0007669"/>
    <property type="project" value="TreeGrafter"/>
</dbReference>
<dbReference type="Pfam" id="PF00069">
    <property type="entry name" value="Pkinase"/>
    <property type="match status" value="1"/>
</dbReference>
<feature type="coiled-coil region" evidence="5">
    <location>
        <begin position="567"/>
        <end position="614"/>
    </location>
</feature>
<evidence type="ECO:0000313" key="8">
    <source>
        <dbReference type="EMBL" id="KAJ1369169.1"/>
    </source>
</evidence>
<dbReference type="InterPro" id="IPR008271">
    <property type="entry name" value="Ser/Thr_kinase_AS"/>
</dbReference>
<accession>A0AAD5WG80</accession>
<comment type="caution">
    <text evidence="8">The sequence shown here is derived from an EMBL/GenBank/DDBJ whole genome shotgun (WGS) entry which is preliminary data.</text>
</comment>
<dbReference type="PANTHER" id="PTHR24346:SF93">
    <property type="entry name" value="NUAK FAMILY SNF1-LIKE KINASE 1"/>
    <property type="match status" value="1"/>
</dbReference>
<evidence type="ECO:0000259" key="7">
    <source>
        <dbReference type="PROSITE" id="PS50011"/>
    </source>
</evidence>
<evidence type="ECO:0000256" key="3">
    <source>
        <dbReference type="ARBA" id="ARBA00022840"/>
    </source>
</evidence>
<dbReference type="EMBL" id="JAHQIW010006425">
    <property type="protein sequence ID" value="KAJ1369169.1"/>
    <property type="molecule type" value="Genomic_DNA"/>
</dbReference>
<reference evidence="8" key="1">
    <citation type="submission" date="2021-06" db="EMBL/GenBank/DDBJ databases">
        <title>Parelaphostrongylus tenuis whole genome reference sequence.</title>
        <authorList>
            <person name="Garwood T.J."/>
            <person name="Larsen P.A."/>
            <person name="Fountain-Jones N.M."/>
            <person name="Garbe J.R."/>
            <person name="Macchietto M.G."/>
            <person name="Kania S.A."/>
            <person name="Gerhold R.W."/>
            <person name="Richards J.E."/>
            <person name="Wolf T.M."/>
        </authorList>
    </citation>
    <scope>NUCLEOTIDE SEQUENCE</scope>
    <source>
        <strain evidence="8">MNPRO001-30</strain>
        <tissue evidence="8">Meninges</tissue>
    </source>
</reference>
<dbReference type="PROSITE" id="PS00108">
    <property type="entry name" value="PROTEIN_KINASE_ST"/>
    <property type="match status" value="1"/>
</dbReference>
<dbReference type="PROSITE" id="PS50011">
    <property type="entry name" value="PROTEIN_KINASE_DOM"/>
    <property type="match status" value="1"/>
</dbReference>
<feature type="region of interest" description="Disordered" evidence="6">
    <location>
        <begin position="715"/>
        <end position="760"/>
    </location>
</feature>
<keyword evidence="5" id="KW-0175">Coiled coil</keyword>
<gene>
    <name evidence="8" type="primary">UNC-82_3</name>
    <name evidence="8" type="ORF">KIN20_030572</name>
</gene>
<evidence type="ECO:0000256" key="4">
    <source>
        <dbReference type="ARBA" id="ARBA00022842"/>
    </source>
</evidence>
<keyword evidence="8" id="KW-0418">Kinase</keyword>
<feature type="compositionally biased region" description="Basic and acidic residues" evidence="6">
    <location>
        <begin position="345"/>
        <end position="360"/>
    </location>
</feature>
<keyword evidence="2" id="KW-0547">Nucleotide-binding</keyword>
<feature type="region of interest" description="Disordered" evidence="6">
    <location>
        <begin position="657"/>
        <end position="684"/>
    </location>
</feature>
<keyword evidence="4" id="KW-0460">Magnesium</keyword>